<comment type="function">
    <text evidence="4">May be a heme chaperone, appears to bind heme. Homologous bacterial proteins do not have oxygen-independent coproporphyrinogen-III oxidase activity. Binds 1 [4Fe-4S] cluster. The cluster is coordinated with 3 cysteines and an exchangeable S-adenosyl-L-methionine.</text>
</comment>
<sequence>MAGRAYGWARDSARSLVAMRALRMGPTPCSFVGRASMYVHVGAPRAPPARRGEVCAARRRPSAFSSRSGRRWCGSLRETQSRASVLNMKTDLLRPQLPSALYIHLPFCKKRCYYCDFAITAVGEHSVNQPLPAPVEQRYAEYVTQLLKEIQQSIAGLRSRMQAHELPKLKTLYLGGGTPSLLPIRYLEDIMALLRAELGFEPDIEITMEMDPGTFDVALARSFKQLGVTRASVGCQSFSDRLLSICGRAHNTDDIYRAIDALHSAQFDVYSLDLISGLPGQSLEDWHESLRCVERIAPVHVSTYDLELASSTKFGRLYKPGESPLPSDEDAALMYKESISFLNSIGILHYETSNFARPGFESRHNQVYWRNEAYYGFGMGSTSYVEGKRVTRPRTLRAYYDWVDQYALLNGTLDDSATDLAEQLEDTLMLGLRRVSGVDLAALEGTFGVPVQQVLCAASERFLVDGRAQLSGSVLSLRDPEGFLFQNDILSDLLLALERAALFKR</sequence>
<dbReference type="InterPro" id="IPR007197">
    <property type="entry name" value="rSAM"/>
</dbReference>
<dbReference type="GO" id="GO:0004109">
    <property type="term" value="F:coproporphyrinogen oxidase activity"/>
    <property type="evidence" value="ECO:0007669"/>
    <property type="project" value="InterPro"/>
</dbReference>
<evidence type="ECO:0000256" key="3">
    <source>
        <dbReference type="ARBA" id="ARBA00033094"/>
    </source>
</evidence>
<dbReference type="SFLD" id="SFLDS00029">
    <property type="entry name" value="Radical_SAM"/>
    <property type="match status" value="1"/>
</dbReference>
<evidence type="ECO:0000256" key="1">
    <source>
        <dbReference type="ARBA" id="ARBA00006100"/>
    </source>
</evidence>
<dbReference type="CDD" id="cd01335">
    <property type="entry name" value="Radical_SAM"/>
    <property type="match status" value="1"/>
</dbReference>
<comment type="caution">
    <text evidence="6">The sequence shown here is derived from an EMBL/GenBank/DDBJ whole genome shotgun (WGS) entry which is preliminary data.</text>
</comment>
<dbReference type="GO" id="GO:0005737">
    <property type="term" value="C:cytoplasm"/>
    <property type="evidence" value="ECO:0007669"/>
    <property type="project" value="InterPro"/>
</dbReference>
<dbReference type="Pfam" id="PF04055">
    <property type="entry name" value="Radical_SAM"/>
    <property type="match status" value="1"/>
</dbReference>
<protein>
    <recommendedName>
        <fullName evidence="2">Radical S-adenosyl methionine domain-containing protein 1, mitochondrial</fullName>
    </recommendedName>
    <alternativeName>
        <fullName evidence="3">Putative heme chaperone</fullName>
    </alternativeName>
</protein>
<reference evidence="7" key="1">
    <citation type="journal article" date="2019" name="Nat. Commun.">
        <title>Expansion of phycobilisome linker gene families in mesophilic red algae.</title>
        <authorList>
            <person name="Lee J."/>
            <person name="Kim D."/>
            <person name="Bhattacharya D."/>
            <person name="Yoon H.S."/>
        </authorList>
    </citation>
    <scope>NUCLEOTIDE SEQUENCE [LARGE SCALE GENOMIC DNA]</scope>
    <source>
        <strain evidence="7">CCMP 1328</strain>
    </source>
</reference>
<dbReference type="OrthoDB" id="431409at2759"/>
<organism evidence="6 7">
    <name type="scientific">Porphyridium purpureum</name>
    <name type="common">Red alga</name>
    <name type="synonym">Porphyridium cruentum</name>
    <dbReference type="NCBI Taxonomy" id="35688"/>
    <lineage>
        <taxon>Eukaryota</taxon>
        <taxon>Rhodophyta</taxon>
        <taxon>Bangiophyceae</taxon>
        <taxon>Porphyridiales</taxon>
        <taxon>Porphyridiaceae</taxon>
        <taxon>Porphyridium</taxon>
    </lineage>
</organism>
<proteinExistence type="inferred from homology"/>
<evidence type="ECO:0000313" key="6">
    <source>
        <dbReference type="EMBL" id="KAA8499674.1"/>
    </source>
</evidence>
<evidence type="ECO:0000256" key="4">
    <source>
        <dbReference type="ARBA" id="ARBA00045130"/>
    </source>
</evidence>
<dbReference type="NCBIfam" id="TIGR00539">
    <property type="entry name" value="hemN_rel"/>
    <property type="match status" value="1"/>
</dbReference>
<dbReference type="InterPro" id="IPR010723">
    <property type="entry name" value="HemN_C"/>
</dbReference>
<name>A0A5J4Z9J9_PORPP</name>
<dbReference type="PANTHER" id="PTHR13932:SF5">
    <property type="entry name" value="RADICAL S-ADENOSYL METHIONINE DOMAIN-CONTAINING PROTEIN 1, MITOCHONDRIAL"/>
    <property type="match status" value="1"/>
</dbReference>
<dbReference type="InterPro" id="IPR034505">
    <property type="entry name" value="Coproporphyrinogen-III_oxidase"/>
</dbReference>
<dbReference type="InterPro" id="IPR004559">
    <property type="entry name" value="HemW-like"/>
</dbReference>
<comment type="similarity">
    <text evidence="1">Belongs to the anaerobic coproporphyrinogen-III oxidase family. HemW subfamily.</text>
</comment>
<dbReference type="OMA" id="FYCDFTI"/>
<dbReference type="Gene3D" id="3.80.30.20">
    <property type="entry name" value="tm_1862 like domain"/>
    <property type="match status" value="1"/>
</dbReference>
<dbReference type="PROSITE" id="PS51918">
    <property type="entry name" value="RADICAL_SAM"/>
    <property type="match status" value="1"/>
</dbReference>
<feature type="domain" description="Radical SAM core" evidence="5">
    <location>
        <begin position="93"/>
        <end position="348"/>
    </location>
</feature>
<evidence type="ECO:0000259" key="5">
    <source>
        <dbReference type="PROSITE" id="PS51918"/>
    </source>
</evidence>
<dbReference type="SUPFAM" id="SSF102114">
    <property type="entry name" value="Radical SAM enzymes"/>
    <property type="match status" value="1"/>
</dbReference>
<dbReference type="GO" id="GO:0051539">
    <property type="term" value="F:4 iron, 4 sulfur cluster binding"/>
    <property type="evidence" value="ECO:0007669"/>
    <property type="project" value="InterPro"/>
</dbReference>
<evidence type="ECO:0000313" key="7">
    <source>
        <dbReference type="Proteomes" id="UP000324585"/>
    </source>
</evidence>
<gene>
    <name evidence="6" type="ORF">FVE85_7259</name>
</gene>
<dbReference type="SFLD" id="SFLDG01065">
    <property type="entry name" value="anaerobic_coproporphyrinogen-I"/>
    <property type="match status" value="1"/>
</dbReference>
<dbReference type="InterPro" id="IPR023404">
    <property type="entry name" value="rSAM_horseshoe"/>
</dbReference>
<dbReference type="EMBL" id="VRMN01000001">
    <property type="protein sequence ID" value="KAA8499674.1"/>
    <property type="molecule type" value="Genomic_DNA"/>
</dbReference>
<evidence type="ECO:0000256" key="2">
    <source>
        <dbReference type="ARBA" id="ARBA00014678"/>
    </source>
</evidence>
<dbReference type="GO" id="GO:0006779">
    <property type="term" value="P:porphyrin-containing compound biosynthetic process"/>
    <property type="evidence" value="ECO:0007669"/>
    <property type="project" value="InterPro"/>
</dbReference>
<keyword evidence="7" id="KW-1185">Reference proteome</keyword>
<dbReference type="AlphaFoldDB" id="A0A5J4Z9J9"/>
<dbReference type="Proteomes" id="UP000324585">
    <property type="component" value="Unassembled WGS sequence"/>
</dbReference>
<dbReference type="SFLD" id="SFLDF00562">
    <property type="entry name" value="HemN-like__clustered_with_heat"/>
    <property type="match status" value="1"/>
</dbReference>
<dbReference type="InterPro" id="IPR006638">
    <property type="entry name" value="Elp3/MiaA/NifB-like_rSAM"/>
</dbReference>
<dbReference type="InterPro" id="IPR058240">
    <property type="entry name" value="rSAM_sf"/>
</dbReference>
<dbReference type="Pfam" id="PF06969">
    <property type="entry name" value="HemN_C"/>
    <property type="match status" value="1"/>
</dbReference>
<accession>A0A5J4Z9J9</accession>
<dbReference type="PANTHER" id="PTHR13932">
    <property type="entry name" value="COPROPORPHYRINIGEN III OXIDASE"/>
    <property type="match status" value="1"/>
</dbReference>
<dbReference type="SMART" id="SM00729">
    <property type="entry name" value="Elp3"/>
    <property type="match status" value="1"/>
</dbReference>